<keyword evidence="1" id="KW-0472">Membrane</keyword>
<evidence type="ECO:0000256" key="1">
    <source>
        <dbReference type="SAM" id="Phobius"/>
    </source>
</evidence>
<sequence>MIGNTQVSSPTAFSYFILILSISHIPTTPPDNLLLFRINMVLMQTRNETSFCQYFDYLS</sequence>
<evidence type="ECO:0000313" key="3">
    <source>
        <dbReference type="Proteomes" id="UP000093000"/>
    </source>
</evidence>
<accession>A0A1C7NEH6</accession>
<dbReference type="Proteomes" id="UP000093000">
    <property type="component" value="Unassembled WGS sequence"/>
</dbReference>
<dbReference type="EMBL" id="LUGH01000217">
    <property type="protein sequence ID" value="OBZ87513.1"/>
    <property type="molecule type" value="Genomic_DNA"/>
</dbReference>
<proteinExistence type="predicted"/>
<comment type="caution">
    <text evidence="2">The sequence shown here is derived from an EMBL/GenBank/DDBJ whole genome shotgun (WGS) entry which is preliminary data.</text>
</comment>
<protein>
    <submittedName>
        <fullName evidence="2">Uncharacterized protein</fullName>
    </submittedName>
</protein>
<evidence type="ECO:0000313" key="2">
    <source>
        <dbReference type="EMBL" id="OBZ87513.1"/>
    </source>
</evidence>
<gene>
    <name evidence="2" type="ORF">A0J61_04432</name>
</gene>
<keyword evidence="3" id="KW-1185">Reference proteome</keyword>
<organism evidence="2 3">
    <name type="scientific">Choanephora cucurbitarum</name>
    <dbReference type="NCBI Taxonomy" id="101091"/>
    <lineage>
        <taxon>Eukaryota</taxon>
        <taxon>Fungi</taxon>
        <taxon>Fungi incertae sedis</taxon>
        <taxon>Mucoromycota</taxon>
        <taxon>Mucoromycotina</taxon>
        <taxon>Mucoromycetes</taxon>
        <taxon>Mucorales</taxon>
        <taxon>Mucorineae</taxon>
        <taxon>Choanephoraceae</taxon>
        <taxon>Choanephoroideae</taxon>
        <taxon>Choanephora</taxon>
    </lineage>
</organism>
<keyword evidence="1" id="KW-1133">Transmembrane helix</keyword>
<feature type="transmembrane region" description="Helical" evidence="1">
    <location>
        <begin position="12"/>
        <end position="36"/>
    </location>
</feature>
<keyword evidence="1" id="KW-0812">Transmembrane</keyword>
<reference evidence="2 3" key="1">
    <citation type="submission" date="2016-03" db="EMBL/GenBank/DDBJ databases">
        <title>Choanephora cucurbitarum.</title>
        <authorList>
            <person name="Min B."/>
            <person name="Park H."/>
            <person name="Park J.-H."/>
            <person name="Shin H.-D."/>
            <person name="Choi I.-G."/>
        </authorList>
    </citation>
    <scope>NUCLEOTIDE SEQUENCE [LARGE SCALE GENOMIC DNA]</scope>
    <source>
        <strain evidence="2 3">KUS-F28377</strain>
    </source>
</reference>
<dbReference type="AlphaFoldDB" id="A0A1C7NEH6"/>
<dbReference type="InParanoid" id="A0A1C7NEH6"/>
<name>A0A1C7NEH6_9FUNG</name>